<accession>A0AAD4KP99</accession>
<keyword evidence="8 10" id="KW-0472">Membrane</keyword>
<keyword evidence="7 10" id="KW-1133">Transmembrane helix</keyword>
<keyword evidence="6" id="KW-0735">Signal-anchor</keyword>
<dbReference type="GO" id="GO:0006493">
    <property type="term" value="P:protein O-linked glycosylation"/>
    <property type="evidence" value="ECO:0007669"/>
    <property type="project" value="TreeGrafter"/>
</dbReference>
<evidence type="ECO:0000256" key="7">
    <source>
        <dbReference type="ARBA" id="ARBA00022989"/>
    </source>
</evidence>
<keyword evidence="4" id="KW-0808">Transferase</keyword>
<evidence type="ECO:0000256" key="2">
    <source>
        <dbReference type="ARBA" id="ARBA00009105"/>
    </source>
</evidence>
<protein>
    <submittedName>
        <fullName evidence="11">Mannosyltransferase putative-domain-containing protein</fullName>
    </submittedName>
</protein>
<dbReference type="GO" id="GO:0005794">
    <property type="term" value="C:Golgi apparatus"/>
    <property type="evidence" value="ECO:0007669"/>
    <property type="project" value="TreeGrafter"/>
</dbReference>
<dbReference type="GeneID" id="70246585"/>
<proteinExistence type="inferred from homology"/>
<dbReference type="GO" id="GO:0016020">
    <property type="term" value="C:membrane"/>
    <property type="evidence" value="ECO:0007669"/>
    <property type="project" value="UniProtKB-SubCell"/>
</dbReference>
<dbReference type="RefSeq" id="XP_046071001.1">
    <property type="nucleotide sequence ID" value="XM_046216298.1"/>
</dbReference>
<evidence type="ECO:0000256" key="8">
    <source>
        <dbReference type="ARBA" id="ARBA00023136"/>
    </source>
</evidence>
<dbReference type="Pfam" id="PF11051">
    <property type="entry name" value="Mannosyl_trans3"/>
    <property type="match status" value="1"/>
</dbReference>
<evidence type="ECO:0000256" key="9">
    <source>
        <dbReference type="ARBA" id="ARBA00023180"/>
    </source>
</evidence>
<evidence type="ECO:0000256" key="4">
    <source>
        <dbReference type="ARBA" id="ARBA00022679"/>
    </source>
</evidence>
<evidence type="ECO:0000256" key="6">
    <source>
        <dbReference type="ARBA" id="ARBA00022968"/>
    </source>
</evidence>
<dbReference type="AlphaFoldDB" id="A0AAD4KP99"/>
<name>A0AAD4KP99_9EURO</name>
<evidence type="ECO:0000256" key="1">
    <source>
        <dbReference type="ARBA" id="ARBA00004606"/>
    </source>
</evidence>
<keyword evidence="9" id="KW-0325">Glycoprotein</keyword>
<dbReference type="EMBL" id="JAJTJA010000007">
    <property type="protein sequence ID" value="KAH8696063.1"/>
    <property type="molecule type" value="Genomic_DNA"/>
</dbReference>
<dbReference type="Proteomes" id="UP001201262">
    <property type="component" value="Unassembled WGS sequence"/>
</dbReference>
<keyword evidence="3 11" id="KW-0328">Glycosyltransferase</keyword>
<dbReference type="PANTHER" id="PTHR31392:SF1">
    <property type="entry name" value="ALPHA-1,3-MANNOSYLTRANSFERASE MNN1-RELATED"/>
    <property type="match status" value="1"/>
</dbReference>
<dbReference type="InterPro" id="IPR022751">
    <property type="entry name" value="Alpha_mannosyltransferase"/>
</dbReference>
<sequence>MAIELRFLRQLATKCSRPRWIVAFIFSFLLLTFYQFLPSILPTGLSPYQQLNETSFGQRGLLAQALYQQLRQAEGSPLQMTQRKHKAAEKLAKHLFPFIQSPDGSSRDDDTPLWSLRSTFSLHSKGIVIPAGKKNLVFARQSILALRDVLNVTLPIAVAYAGDEDLSPDQQNSLLGLRPNVEMLDVLTVLSDEYMNLGSGSWSVKPFAALASRFEQVILIDADIVFVQSPEILFDDLGFQETGALFFYDRQFEREPGNRRQRFLEQETKDIDLLESCCQNILKNGYTEEQDSGVVVLDKRRLQVLIGLMHTCWQNSSPVRDKVTYDIFYGDKETFWMGMALTQTPYTFYKNSAGIVGELREREGKMHICGNTISHYSDADHRLIWYNGSLLRNKYISLYIYMVPQYQILGGQCHWMGNAEGDLKRCCSDAEILALTDSERSVLEKSVEIAKNLDGHK</sequence>
<feature type="transmembrane region" description="Helical" evidence="10">
    <location>
        <begin position="20"/>
        <end position="37"/>
    </location>
</feature>
<gene>
    <name evidence="11" type="ORF">BGW36DRAFT_380157</name>
</gene>
<dbReference type="SUPFAM" id="SSF53448">
    <property type="entry name" value="Nucleotide-diphospho-sugar transferases"/>
    <property type="match status" value="1"/>
</dbReference>
<evidence type="ECO:0000256" key="10">
    <source>
        <dbReference type="SAM" id="Phobius"/>
    </source>
</evidence>
<evidence type="ECO:0000313" key="12">
    <source>
        <dbReference type="Proteomes" id="UP001201262"/>
    </source>
</evidence>
<evidence type="ECO:0000313" key="11">
    <source>
        <dbReference type="EMBL" id="KAH8696063.1"/>
    </source>
</evidence>
<keyword evidence="5 10" id="KW-0812">Transmembrane</keyword>
<keyword evidence="12" id="KW-1185">Reference proteome</keyword>
<reference evidence="11" key="1">
    <citation type="submission" date="2021-12" db="EMBL/GenBank/DDBJ databases">
        <title>Convergent genome expansion in fungi linked to evolution of root-endophyte symbiosis.</title>
        <authorList>
            <consortium name="DOE Joint Genome Institute"/>
            <person name="Ke Y.-H."/>
            <person name="Bonito G."/>
            <person name="Liao H.-L."/>
            <person name="Looney B."/>
            <person name="Rojas-Flechas A."/>
            <person name="Nash J."/>
            <person name="Hameed K."/>
            <person name="Schadt C."/>
            <person name="Martin F."/>
            <person name="Crous P.W."/>
            <person name="Miettinen O."/>
            <person name="Magnuson J.K."/>
            <person name="Labbe J."/>
            <person name="Jacobson D."/>
            <person name="Doktycz M.J."/>
            <person name="Veneault-Fourrey C."/>
            <person name="Kuo A."/>
            <person name="Mondo S."/>
            <person name="Calhoun S."/>
            <person name="Riley R."/>
            <person name="Ohm R."/>
            <person name="LaButti K."/>
            <person name="Andreopoulos B."/>
            <person name="Pangilinan J."/>
            <person name="Nolan M."/>
            <person name="Tritt A."/>
            <person name="Clum A."/>
            <person name="Lipzen A."/>
            <person name="Daum C."/>
            <person name="Barry K."/>
            <person name="Grigoriev I.V."/>
            <person name="Vilgalys R."/>
        </authorList>
    </citation>
    <scope>NUCLEOTIDE SEQUENCE</scope>
    <source>
        <strain evidence="11">PMI_201</strain>
    </source>
</reference>
<comment type="caution">
    <text evidence="11">The sequence shown here is derived from an EMBL/GenBank/DDBJ whole genome shotgun (WGS) entry which is preliminary data.</text>
</comment>
<comment type="subcellular location">
    <subcellularLocation>
        <location evidence="1">Membrane</location>
        <topology evidence="1">Single-pass type II membrane protein</topology>
    </subcellularLocation>
</comment>
<evidence type="ECO:0000256" key="3">
    <source>
        <dbReference type="ARBA" id="ARBA00022676"/>
    </source>
</evidence>
<dbReference type="PANTHER" id="PTHR31392">
    <property type="entry name" value="ALPHA-1,3-MANNOSYLTRANSFERASE MNN1-RELATED"/>
    <property type="match status" value="1"/>
</dbReference>
<dbReference type="InterPro" id="IPR029044">
    <property type="entry name" value="Nucleotide-diphossugar_trans"/>
</dbReference>
<comment type="similarity">
    <text evidence="2">Belongs to the MNN1/MNT family.</text>
</comment>
<organism evidence="11 12">
    <name type="scientific">Talaromyces proteolyticus</name>
    <dbReference type="NCBI Taxonomy" id="1131652"/>
    <lineage>
        <taxon>Eukaryota</taxon>
        <taxon>Fungi</taxon>
        <taxon>Dikarya</taxon>
        <taxon>Ascomycota</taxon>
        <taxon>Pezizomycotina</taxon>
        <taxon>Eurotiomycetes</taxon>
        <taxon>Eurotiomycetidae</taxon>
        <taxon>Eurotiales</taxon>
        <taxon>Trichocomaceae</taxon>
        <taxon>Talaromyces</taxon>
        <taxon>Talaromyces sect. Bacilispori</taxon>
    </lineage>
</organism>
<evidence type="ECO:0000256" key="5">
    <source>
        <dbReference type="ARBA" id="ARBA00022692"/>
    </source>
</evidence>
<dbReference type="GO" id="GO:0000033">
    <property type="term" value="F:alpha-1,3-mannosyltransferase activity"/>
    <property type="evidence" value="ECO:0007669"/>
    <property type="project" value="TreeGrafter"/>
</dbReference>